<keyword evidence="1" id="KW-1133">Transmembrane helix</keyword>
<dbReference type="EMBL" id="QWLV01000002">
    <property type="protein sequence ID" value="RHW18186.1"/>
    <property type="molecule type" value="Genomic_DNA"/>
</dbReference>
<evidence type="ECO:0000313" key="4">
    <source>
        <dbReference type="Proteomes" id="UP000266693"/>
    </source>
</evidence>
<evidence type="ECO:0000256" key="1">
    <source>
        <dbReference type="SAM" id="Phobius"/>
    </source>
</evidence>
<organism evidence="3 4">
    <name type="scientific">Sphingomonas gilva</name>
    <dbReference type="NCBI Taxonomy" id="2305907"/>
    <lineage>
        <taxon>Bacteria</taxon>
        <taxon>Pseudomonadati</taxon>
        <taxon>Pseudomonadota</taxon>
        <taxon>Alphaproteobacteria</taxon>
        <taxon>Sphingomonadales</taxon>
        <taxon>Sphingomonadaceae</taxon>
        <taxon>Sphingomonas</taxon>
    </lineage>
</organism>
<keyword evidence="1" id="KW-0812">Transmembrane</keyword>
<keyword evidence="4" id="KW-1185">Reference proteome</keyword>
<evidence type="ECO:0000313" key="3">
    <source>
        <dbReference type="EMBL" id="RHW18186.1"/>
    </source>
</evidence>
<proteinExistence type="predicted"/>
<reference evidence="3 4" key="1">
    <citation type="submission" date="2018-08" db="EMBL/GenBank/DDBJ databases">
        <title>The multiple taxonomic identification of Sphingomonas gilva.</title>
        <authorList>
            <person name="Zhu D."/>
            <person name="Zheng S."/>
        </authorList>
    </citation>
    <scope>NUCLEOTIDE SEQUENCE [LARGE SCALE GENOMIC DNA]</scope>
    <source>
        <strain evidence="3 4">ZDH117</strain>
    </source>
</reference>
<dbReference type="Proteomes" id="UP000266693">
    <property type="component" value="Unassembled WGS sequence"/>
</dbReference>
<name>A0A396RQF8_9SPHN</name>
<keyword evidence="1" id="KW-0472">Membrane</keyword>
<dbReference type="Gene3D" id="2.10.109.10">
    <property type="entry name" value="Umud Fragment, subunit A"/>
    <property type="match status" value="1"/>
</dbReference>
<dbReference type="InterPro" id="IPR019533">
    <property type="entry name" value="Peptidase_S26"/>
</dbReference>
<accession>A0A396RQF8</accession>
<dbReference type="GO" id="GO:0006465">
    <property type="term" value="P:signal peptide processing"/>
    <property type="evidence" value="ECO:0007669"/>
    <property type="project" value="InterPro"/>
</dbReference>
<feature type="domain" description="Peptidase S26" evidence="2">
    <location>
        <begin position="34"/>
        <end position="192"/>
    </location>
</feature>
<dbReference type="RefSeq" id="WP_118863376.1">
    <property type="nucleotide sequence ID" value="NZ_QWLV01000002.1"/>
</dbReference>
<dbReference type="GO" id="GO:0004252">
    <property type="term" value="F:serine-type endopeptidase activity"/>
    <property type="evidence" value="ECO:0007669"/>
    <property type="project" value="InterPro"/>
</dbReference>
<dbReference type="OrthoDB" id="5360818at2"/>
<gene>
    <name evidence="3" type="ORF">D1610_06800</name>
</gene>
<dbReference type="AlphaFoldDB" id="A0A396RQF8"/>
<comment type="caution">
    <text evidence="3">The sequence shown here is derived from an EMBL/GenBank/DDBJ whole genome shotgun (WGS) entry which is preliminary data.</text>
</comment>
<dbReference type="InterPro" id="IPR036286">
    <property type="entry name" value="LexA/Signal_pep-like_sf"/>
</dbReference>
<feature type="transmembrane region" description="Helical" evidence="1">
    <location>
        <begin position="34"/>
        <end position="53"/>
    </location>
</feature>
<evidence type="ECO:0000259" key="2">
    <source>
        <dbReference type="Pfam" id="PF10502"/>
    </source>
</evidence>
<protein>
    <submittedName>
        <fullName evidence="3">S26 family signal peptidase</fullName>
    </submittedName>
</protein>
<sequence>MSWRSHRPADVPLFDWGDALRRARIARRQLRRRAAAIALGTALLGVTIVAPPAPRFVWNASASAPIGLYRVMLGAAVERGDMVVAWVPKPFRRLAAARRYLPENVPLVKRVAAVAGDEVCARGKFISVGGRMVAVRRTSDGRGRIMPQWTGCRILRAEELLLLIDGSPDSFDGRYFGVTGRDDIIGKARLIWTRPKDASDA</sequence>
<dbReference type="Pfam" id="PF10502">
    <property type="entry name" value="Peptidase_S26"/>
    <property type="match status" value="1"/>
</dbReference>
<dbReference type="SUPFAM" id="SSF51306">
    <property type="entry name" value="LexA/Signal peptidase"/>
    <property type="match status" value="1"/>
</dbReference>